<proteinExistence type="inferred from homology"/>
<feature type="region of interest" description="Disordered" evidence="17">
    <location>
        <begin position="2067"/>
        <end position="2092"/>
    </location>
</feature>
<dbReference type="InterPro" id="IPR049095">
    <property type="entry name" value="MINT_MID"/>
</dbReference>
<feature type="region of interest" description="Disordered" evidence="17">
    <location>
        <begin position="2414"/>
        <end position="2439"/>
    </location>
</feature>
<keyword evidence="21" id="KW-1185">Reference proteome</keyword>
<dbReference type="CDD" id="cd12349">
    <property type="entry name" value="RRM2_SHARP"/>
    <property type="match status" value="1"/>
</dbReference>
<dbReference type="EMBL" id="CM014087">
    <property type="protein sequence ID" value="TKS77220.1"/>
    <property type="molecule type" value="Genomic_DNA"/>
</dbReference>
<feature type="compositionally biased region" description="Polar residues" evidence="17">
    <location>
        <begin position="1317"/>
        <end position="1329"/>
    </location>
</feature>
<feature type="compositionally biased region" description="Polar residues" evidence="17">
    <location>
        <begin position="2199"/>
        <end position="2214"/>
    </location>
</feature>
<dbReference type="InterPro" id="IPR000504">
    <property type="entry name" value="RRM_dom"/>
</dbReference>
<keyword evidence="5 16" id="KW-0694">RNA-binding</keyword>
<dbReference type="GO" id="GO:0003677">
    <property type="term" value="F:DNA binding"/>
    <property type="evidence" value="ECO:0007669"/>
    <property type="project" value="UniProtKB-KW"/>
</dbReference>
<dbReference type="CDD" id="cd12350">
    <property type="entry name" value="RRM3_SHARP"/>
    <property type="match status" value="1"/>
</dbReference>
<evidence type="ECO:0000256" key="14">
    <source>
        <dbReference type="ARBA" id="ARBA00075118"/>
    </source>
</evidence>
<feature type="compositionally biased region" description="Polar residues" evidence="17">
    <location>
        <begin position="2520"/>
        <end position="2535"/>
    </location>
</feature>
<dbReference type="Pfam" id="PF07744">
    <property type="entry name" value="SPOC"/>
    <property type="match status" value="1"/>
</dbReference>
<feature type="region of interest" description="Disordered" evidence="17">
    <location>
        <begin position="1828"/>
        <end position="1856"/>
    </location>
</feature>
<dbReference type="STRING" id="240159.A0A4U5URV7"/>
<feature type="compositionally biased region" description="Basic residues" evidence="17">
    <location>
        <begin position="1649"/>
        <end position="1668"/>
    </location>
</feature>
<feature type="compositionally biased region" description="Basic and acidic residues" evidence="17">
    <location>
        <begin position="1249"/>
        <end position="1266"/>
    </location>
</feature>
<dbReference type="SMART" id="SM00360">
    <property type="entry name" value="RRM"/>
    <property type="match status" value="3"/>
</dbReference>
<evidence type="ECO:0000256" key="7">
    <source>
        <dbReference type="ARBA" id="ARBA00023015"/>
    </source>
</evidence>
<feature type="compositionally biased region" description="Basic and acidic residues" evidence="17">
    <location>
        <begin position="1330"/>
        <end position="1343"/>
    </location>
</feature>
<feature type="compositionally biased region" description="Basic and acidic residues" evidence="17">
    <location>
        <begin position="1471"/>
        <end position="1484"/>
    </location>
</feature>
<evidence type="ECO:0000259" key="19">
    <source>
        <dbReference type="PROSITE" id="PS50917"/>
    </source>
</evidence>
<dbReference type="InterPro" id="IPR034173">
    <property type="entry name" value="SHARP_RRM2"/>
</dbReference>
<dbReference type="CDD" id="cd12348">
    <property type="entry name" value="RRM1_SHARP"/>
    <property type="match status" value="1"/>
</dbReference>
<dbReference type="FunFam" id="2.40.290.10:FF:000002">
    <property type="entry name" value="Spen family transcriptional repressor"/>
    <property type="match status" value="1"/>
</dbReference>
<feature type="compositionally biased region" description="Polar residues" evidence="17">
    <location>
        <begin position="2363"/>
        <end position="2372"/>
    </location>
</feature>
<feature type="region of interest" description="Disordered" evidence="17">
    <location>
        <begin position="819"/>
        <end position="858"/>
    </location>
</feature>
<keyword evidence="10" id="KW-0010">Activator</keyword>
<dbReference type="Pfam" id="PF20810">
    <property type="entry name" value="MINT_RID"/>
    <property type="match status" value="1"/>
</dbReference>
<evidence type="ECO:0000256" key="8">
    <source>
        <dbReference type="ARBA" id="ARBA00023054"/>
    </source>
</evidence>
<keyword evidence="6" id="KW-0914">Notch signaling pathway</keyword>
<dbReference type="InterPro" id="IPR049093">
    <property type="entry name" value="MINT_RID"/>
</dbReference>
<keyword evidence="9" id="KW-0238">DNA-binding</keyword>
<feature type="compositionally biased region" description="Basic and acidic residues" evidence="17">
    <location>
        <begin position="1361"/>
        <end position="1398"/>
    </location>
</feature>
<name>A0A4U5URV7_COLLU</name>
<dbReference type="InterPro" id="IPR012677">
    <property type="entry name" value="Nucleotide-bd_a/b_plait_sf"/>
</dbReference>
<feature type="region of interest" description="Disordered" evidence="17">
    <location>
        <begin position="1066"/>
        <end position="1422"/>
    </location>
</feature>
<evidence type="ECO:0000256" key="2">
    <source>
        <dbReference type="ARBA" id="ARBA00005387"/>
    </source>
</evidence>
<feature type="region of interest" description="Disordered" evidence="17">
    <location>
        <begin position="1731"/>
        <end position="1791"/>
    </location>
</feature>
<dbReference type="InterPro" id="IPR035979">
    <property type="entry name" value="RBD_domain_sf"/>
</dbReference>
<comment type="subcellular location">
    <subcellularLocation>
        <location evidence="1">Nucleus</location>
    </subcellularLocation>
</comment>
<evidence type="ECO:0000259" key="18">
    <source>
        <dbReference type="PROSITE" id="PS50102"/>
    </source>
</evidence>
<dbReference type="GO" id="GO:0003723">
    <property type="term" value="F:RNA binding"/>
    <property type="evidence" value="ECO:0007669"/>
    <property type="project" value="UniProtKB-UniRule"/>
</dbReference>
<dbReference type="InterPro" id="IPR010912">
    <property type="entry name" value="SPOC_met"/>
</dbReference>
<feature type="region of interest" description="Disordered" evidence="17">
    <location>
        <begin position="943"/>
        <end position="978"/>
    </location>
</feature>
<evidence type="ECO:0000313" key="21">
    <source>
        <dbReference type="Proteomes" id="UP000298787"/>
    </source>
</evidence>
<feature type="compositionally biased region" description="Polar residues" evidence="17">
    <location>
        <begin position="2222"/>
        <end position="2232"/>
    </location>
</feature>
<dbReference type="GO" id="GO:0007219">
    <property type="term" value="P:Notch signaling pathway"/>
    <property type="evidence" value="ECO:0007669"/>
    <property type="project" value="UniProtKB-KW"/>
</dbReference>
<feature type="compositionally biased region" description="Basic and acidic residues" evidence="17">
    <location>
        <begin position="1132"/>
        <end position="1146"/>
    </location>
</feature>
<dbReference type="FunFam" id="3.30.70.330:FF:000143">
    <property type="entry name" value="msx2-interacting protein-like isoform X1"/>
    <property type="match status" value="1"/>
</dbReference>
<feature type="compositionally biased region" description="Basic residues" evidence="17">
    <location>
        <begin position="284"/>
        <end position="295"/>
    </location>
</feature>
<feature type="compositionally biased region" description="Polar residues" evidence="17">
    <location>
        <begin position="1290"/>
        <end position="1305"/>
    </location>
</feature>
<evidence type="ECO:0000256" key="1">
    <source>
        <dbReference type="ARBA" id="ARBA00004123"/>
    </source>
</evidence>
<feature type="compositionally biased region" description="Basic and acidic residues" evidence="17">
    <location>
        <begin position="874"/>
        <end position="883"/>
    </location>
</feature>
<feature type="compositionally biased region" description="Low complexity" evidence="17">
    <location>
        <begin position="309"/>
        <end position="370"/>
    </location>
</feature>
<gene>
    <name evidence="20" type="ORF">D9C73_011311</name>
</gene>
<feature type="compositionally biased region" description="Basic and acidic residues" evidence="17">
    <location>
        <begin position="819"/>
        <end position="831"/>
    </location>
</feature>
<evidence type="ECO:0000256" key="10">
    <source>
        <dbReference type="ARBA" id="ARBA00023159"/>
    </source>
</evidence>
<feature type="compositionally biased region" description="Basic and acidic residues" evidence="17">
    <location>
        <begin position="1199"/>
        <end position="1212"/>
    </location>
</feature>
<feature type="region of interest" description="Disordered" evidence="17">
    <location>
        <begin position="1617"/>
        <end position="1696"/>
    </location>
</feature>
<dbReference type="Pfam" id="PF20809">
    <property type="entry name" value="MINT_MID"/>
    <property type="match status" value="1"/>
</dbReference>
<feature type="compositionally biased region" description="Polar residues" evidence="17">
    <location>
        <begin position="1828"/>
        <end position="1840"/>
    </location>
</feature>
<evidence type="ECO:0000256" key="12">
    <source>
        <dbReference type="ARBA" id="ARBA00023242"/>
    </source>
</evidence>
<dbReference type="FunFam" id="3.30.70.330:FF:000150">
    <property type="entry name" value="msx2-interacting protein-like isoform X1"/>
    <property type="match status" value="1"/>
</dbReference>
<organism evidence="20 21">
    <name type="scientific">Collichthys lucidus</name>
    <name type="common">Big head croaker</name>
    <name type="synonym">Sciaena lucida</name>
    <dbReference type="NCBI Taxonomy" id="240159"/>
    <lineage>
        <taxon>Eukaryota</taxon>
        <taxon>Metazoa</taxon>
        <taxon>Chordata</taxon>
        <taxon>Craniata</taxon>
        <taxon>Vertebrata</taxon>
        <taxon>Euteleostomi</taxon>
        <taxon>Actinopterygii</taxon>
        <taxon>Neopterygii</taxon>
        <taxon>Teleostei</taxon>
        <taxon>Neoteleostei</taxon>
        <taxon>Acanthomorphata</taxon>
        <taxon>Eupercaria</taxon>
        <taxon>Sciaenidae</taxon>
        <taxon>Collichthys</taxon>
    </lineage>
</organism>
<dbReference type="FunFam" id="3.30.70.330:FF:000088">
    <property type="entry name" value="msx2-interacting protein-like isoform X1"/>
    <property type="match status" value="1"/>
</dbReference>
<feature type="compositionally biased region" description="Basic and acidic residues" evidence="17">
    <location>
        <begin position="123"/>
        <end position="164"/>
    </location>
</feature>
<dbReference type="CDD" id="cd21543">
    <property type="entry name" value="SPOC_SHARP"/>
    <property type="match status" value="1"/>
</dbReference>
<dbReference type="PANTHER" id="PTHR23189">
    <property type="entry name" value="RNA RECOGNITION MOTIF-CONTAINING"/>
    <property type="match status" value="1"/>
</dbReference>
<feature type="compositionally biased region" description="Basic residues" evidence="17">
    <location>
        <begin position="1399"/>
        <end position="1409"/>
    </location>
</feature>
<feature type="domain" description="RRM" evidence="18">
    <location>
        <begin position="6"/>
        <end position="81"/>
    </location>
</feature>
<feature type="region of interest" description="Disordered" evidence="17">
    <location>
        <begin position="1886"/>
        <end position="1925"/>
    </location>
</feature>
<dbReference type="GO" id="GO:0005634">
    <property type="term" value="C:nucleus"/>
    <property type="evidence" value="ECO:0007669"/>
    <property type="project" value="UniProtKB-SubCell"/>
</dbReference>
<dbReference type="Gene3D" id="3.30.70.330">
    <property type="match status" value="3"/>
</dbReference>
<feature type="region of interest" description="Disordered" evidence="17">
    <location>
        <begin position="1436"/>
        <end position="1494"/>
    </location>
</feature>
<keyword evidence="3" id="KW-0488">Methylation</keyword>
<feature type="region of interest" description="Disordered" evidence="17">
    <location>
        <begin position="212"/>
        <end position="256"/>
    </location>
</feature>
<feature type="compositionally biased region" description="Basic and acidic residues" evidence="17">
    <location>
        <begin position="744"/>
        <end position="764"/>
    </location>
</feature>
<feature type="compositionally biased region" description="Basic and acidic residues" evidence="17">
    <location>
        <begin position="271"/>
        <end position="283"/>
    </location>
</feature>
<feature type="compositionally biased region" description="Polar residues" evidence="17">
    <location>
        <begin position="2578"/>
        <end position="2591"/>
    </location>
</feature>
<evidence type="ECO:0000256" key="15">
    <source>
        <dbReference type="ARBA" id="ARBA00078128"/>
    </source>
</evidence>
<feature type="compositionally biased region" description="Basic and acidic residues" evidence="17">
    <location>
        <begin position="780"/>
        <end position="803"/>
    </location>
</feature>
<evidence type="ECO:0000313" key="20">
    <source>
        <dbReference type="EMBL" id="TKS77220.1"/>
    </source>
</evidence>
<dbReference type="SUPFAM" id="SSF54928">
    <property type="entry name" value="RNA-binding domain, RBD"/>
    <property type="match status" value="2"/>
</dbReference>
<evidence type="ECO:0000256" key="13">
    <source>
        <dbReference type="ARBA" id="ARBA00069486"/>
    </source>
</evidence>
<sequence>MVRETRHLWVGNLPENVREEKIIEHFKRYGRVESVKVLPKRGSEGGVAAFVDFVDIKSAQKAHNAINKMGDRDLRTDYNEPGTIPSAARGLDDSLSLGSRGRDVSGFTRAAGGAVYGPPTSLHSRDGRYERRLDGTTESRDRAYDHSAYGHHERPGSSFERQRHYETDYYRDARERTLSTAGSGSGTSSGSGTTVSSGVVGTIVSAVAGNTGTGGSAGATTGGSGGSTSSGVGFYRSHSRSPCRFETPEPRYESRAREPFTLASVVHRDLYREDRGRRGERSYRHSRSRSPHSSHSRNPSPQRLASQATRPPRSHSGSGSRSRSSSSDSVSSTSSSTSGSDSSSSSSDDSPARSVQSAAVPAPSALPLSSLDKDEPRKSFGIKVQNLPVRSTDTSLKDGLFHEFKKHGKVTSVQIHGASEERYGLVFFRQQEDQEKALGASKGKLFFGMQIDVTAWNGPETESENEFRPLDERIDEFHPKATRTLFIGNLEKTTTYHDLLNIFQRFGEIVDIDIKKVNGAPQYAFLQYCDIASVCKAIKKMDGEYLGNNRLKVDFANQESQMAFYRSMQASGQDIRDFYDILSERRDDRRTQYEFQAERQYYENVRTPGTYTEDPRRKYPARSREFYTEWDPYQGDYYDPQYFEDPREYREYRADPYEQDIRKYSYLQRERERERERFETDRGRDHGRRTIERSQSPSHIASRRPASPTASPSLSERIPSDSDRRICCRSSERSGSCSSISPPRFEKLEKTRTESCSDKDKVELAPRPIPSWYMKKKKIRTDSDEKLHDKKEELKPQDQERQDLFASRFLHSSIFEQDSRRLQHLERKDQDLETGVGRPFAKPGATEAQPESGIGDIPQEPIVLFHSRFLELQQQKDKDHAPADTENDSMGVEIKRDEVQNCDNVVSDKVPEPVLKIDDKSVSPPLPWSQFVPSPKEVFSPEKKELLTPSSDQPVSFVKEEKVEQVPEVSPSHSFPMEDIKPIAPKLMITPPVVLPEPENEVETKVELIEPKVKIGDSLVVEHNPLVEDKPPTPGGSLCGFERETAEFTYSDYPKIEEKSEIVMIESKVENQETKHSEESQKTETDSEVCMPELEAEIKALPNRRQPKSKRAKPLSVLRASQPSQIVATEKPATRKSERIDREKLKRASSPRAEVPKVSFESKTTSKSPVHASDSEQNLESSLIHGRTRRRNVRSVYAKLHEDDQAGKEVVESSRSMRKRGADKEPTQQDVQIPPTIARRGRPPKRGLKRGEDISPVKVDQQKIVEEDTEVKESSTTVEVVKASEGWRSPRTQKVQQTQLTSSAPVNKKGSRIDKQPGSTSVLSEQADLSSHDESELKPKSDSELFGNIPETAENTSSPLHRKERDLKDSVGKKSTDGDIEKVDTSCSERRQQPEKSVKVKSPRLKRNTKQATEDKSHSLKNLEIRVSVDDVKGLLRSEDDEPESFEAPTITKTKTVVQENDEAKIVGFSKESKESGTQEKEDVSSEPELPSDPAALLARQMELEQAVENIAKLTVEQPPRPYKEPPSEQPTILPPVIVEPESEVEEEKRANPASETELAAAIDSITAEEMCADGDGFTAAPTYTALIPTPDSVVSPSSNEIMEPETHMVINNILAADSDDGPLTPSPKGVMAESKAPEDIPIIETPKKTGKVRAKTPKKSRSRKGAAAKKGDTAEEVSQPEPSPVKLPESIPEDPETINLKAVTVTAGVTAATSVVTAVATCRRDVTSAITVDTPKEAEQPEVEQPVPKESAFHSGTSNSSCKKHPQAAEPSTPTLAPAPSRPQPVSQFSVPLLRPAKMPLSPEWPPRTEESRIYVAPSCHVTMVTPSAPASTTLGTPSTNPPMPPDTKASDIDPSSSTLRKILMEPKYVSASNSNSIPTTMVTSVLSEPSRMSENENPSDTLGSRPLHPEERPPLPPQPMHHKPFPLTESQQNCGEKTQHTVISPTTSVISRIPMPYDTEETPRISLSNRSMGLSIPKQKFRSNSNENNRYHGMDIVEDGTRGRSVVETTPYSTGASPGLRVNTSEGVVVLSYSGQKTEGPHRMRAKISQIPQASAGDIEFQQSVSKSSIKQDPLITSSQSPTPKVAPTSTAYGHTGVLLTGQSYNSQPVISSTKQESLGCDKSEAPYHTASQGGVVKMFQQPVSSPQVLMYNQAVIQQQHGKRGLGTEPLPKKMDIGKAVQQSNLSPVMSPHHPSLSGSRMSPSPGITTDRSALHLKQEPQSPRTSVHSPSPFVKACPPSSSPRATSVVLSHGMPPMSTYHSSMHHPHSEQSSVIIQPHSVTQSMAHEARMNTPPVSGINYGRRGDSMSSPHPGPPQRSNTPQPNVIRDLVLQSHSSPQGSVSGGSSSSVSEEDPRHFNQALSRPSVTQLQSDVMMIHSDHRGLHPSIRSMDQYRDMHQRILMHQQLGEQAAVEARQSRNSETGTTSSINISGPSKSPIVGKSLELSTKESLKPLEGKLIHPPSNESRIRGVHASSPVMVSPHPHGVQLMHPGSAGSFPVYRDMRGFPSQFPGHPSSGHNLANQGVTSSQVPQEPELGHRSKMSQSHGGGSDSKPESSHLRHATSTDLSHISRIQGDTVSPSYQSPMTSPMALTHKPDLSLQKGPPAFLSTPPPTVPPSSSLQPRPEAKLEHTGHRSIDMVQLLTKYPIVWQGLLALKNDQAAVQLHFVSGNTILAQRSLPPPEGGPLLRIVQRMRLEASQLDSVARRMTVENDYCLLLALPCGRDQEDVLGQTQALKSGFITYLQAKQAAGIINVPNPGSNQREKNQIRLGHSNERAIQGRLQEKFKILPYALFHLPL</sequence>
<feature type="compositionally biased region" description="Polar residues" evidence="17">
    <location>
        <begin position="1886"/>
        <end position="1904"/>
    </location>
</feature>
<feature type="domain" description="RRM" evidence="18">
    <location>
        <begin position="483"/>
        <end position="558"/>
    </location>
</feature>
<accession>A0A4U5URV7</accession>
<feature type="compositionally biased region" description="Gly residues" evidence="17">
    <location>
        <begin position="212"/>
        <end position="228"/>
    </location>
</feature>
<dbReference type="PROSITE" id="PS50102">
    <property type="entry name" value="RRM"/>
    <property type="match status" value="3"/>
</dbReference>
<feature type="compositionally biased region" description="Low complexity" evidence="17">
    <location>
        <begin position="733"/>
        <end position="743"/>
    </location>
</feature>
<evidence type="ECO:0000256" key="4">
    <source>
        <dbReference type="ARBA" id="ARBA00022553"/>
    </source>
</evidence>
<feature type="compositionally biased region" description="Basic and acidic residues" evidence="17">
    <location>
        <begin position="246"/>
        <end position="256"/>
    </location>
</feature>
<evidence type="ECO:0000256" key="16">
    <source>
        <dbReference type="PROSITE-ProRule" id="PRU00176"/>
    </source>
</evidence>
<dbReference type="SUPFAM" id="SSF100939">
    <property type="entry name" value="SPOC domain-like"/>
    <property type="match status" value="1"/>
</dbReference>
<dbReference type="InterPro" id="IPR016194">
    <property type="entry name" value="SPOC-like_C_dom_sf"/>
</dbReference>
<dbReference type="PROSITE" id="PS50917">
    <property type="entry name" value="SPOC"/>
    <property type="match status" value="1"/>
</dbReference>
<evidence type="ECO:0000256" key="17">
    <source>
        <dbReference type="SAM" id="MobiDB-lite"/>
    </source>
</evidence>
<evidence type="ECO:0000256" key="9">
    <source>
        <dbReference type="ARBA" id="ARBA00023125"/>
    </source>
</evidence>
<feature type="region of interest" description="Disordered" evidence="17">
    <location>
        <begin position="2187"/>
        <end position="2372"/>
    </location>
</feature>
<feature type="region of interest" description="Disordered" evidence="17">
    <location>
        <begin position="109"/>
        <end position="164"/>
    </location>
</feature>
<feature type="region of interest" description="Disordered" evidence="17">
    <location>
        <begin position="271"/>
        <end position="379"/>
    </location>
</feature>
<feature type="region of interest" description="Disordered" evidence="17">
    <location>
        <begin position="873"/>
        <end position="907"/>
    </location>
</feature>
<dbReference type="Proteomes" id="UP000298787">
    <property type="component" value="Chromosome 10"/>
</dbReference>
<dbReference type="InterPro" id="IPR012921">
    <property type="entry name" value="SPOC_C"/>
</dbReference>
<feature type="region of interest" description="Disordered" evidence="17">
    <location>
        <begin position="1515"/>
        <end position="1557"/>
    </location>
</feature>
<dbReference type="GO" id="GO:0003714">
    <property type="term" value="F:transcription corepressor activity"/>
    <property type="evidence" value="ECO:0007669"/>
    <property type="project" value="UniProtKB-ARBA"/>
</dbReference>
<keyword evidence="11" id="KW-0804">Transcription</keyword>
<keyword evidence="12" id="KW-0539">Nucleus</keyword>
<evidence type="ECO:0000256" key="11">
    <source>
        <dbReference type="ARBA" id="ARBA00023163"/>
    </source>
</evidence>
<reference evidence="20 21" key="1">
    <citation type="submission" date="2019-01" db="EMBL/GenBank/DDBJ databases">
        <title>Genome Assembly of Collichthys lucidus.</title>
        <authorList>
            <person name="Cai M."/>
            <person name="Xiao S."/>
        </authorList>
    </citation>
    <scope>NUCLEOTIDE SEQUENCE [LARGE SCALE GENOMIC DNA]</scope>
    <source>
        <strain evidence="20">JT15FE1705JMU</strain>
        <tissue evidence="20">Muscle</tissue>
    </source>
</reference>
<dbReference type="InterPro" id="IPR034172">
    <property type="entry name" value="SHARP_RRM1"/>
</dbReference>
<feature type="compositionally biased region" description="Low complexity" evidence="17">
    <location>
        <begin position="2336"/>
        <end position="2353"/>
    </location>
</feature>
<feature type="compositionally biased region" description="Basic and acidic residues" evidence="17">
    <location>
        <begin position="718"/>
        <end position="732"/>
    </location>
</feature>
<comment type="similarity">
    <text evidence="2">Belongs to the RRM Spen family.</text>
</comment>
<dbReference type="Pfam" id="PF00076">
    <property type="entry name" value="RRM_1"/>
    <property type="match status" value="2"/>
</dbReference>
<keyword evidence="7" id="KW-0805">Transcription regulation</keyword>
<feature type="compositionally biased region" description="Basic residues" evidence="17">
    <location>
        <begin position="1239"/>
        <end position="1248"/>
    </location>
</feature>
<evidence type="ECO:0000256" key="6">
    <source>
        <dbReference type="ARBA" id="ARBA00022976"/>
    </source>
</evidence>
<feature type="region of interest" description="Disordered" evidence="17">
    <location>
        <begin position="2509"/>
        <end position="2636"/>
    </location>
</feature>
<feature type="compositionally biased region" description="Basic and acidic residues" evidence="17">
    <location>
        <begin position="1066"/>
        <end position="1085"/>
    </location>
</feature>
<protein>
    <recommendedName>
        <fullName evidence="13">Msx2-interacting protein</fullName>
    </recommendedName>
    <alternativeName>
        <fullName evidence="14">SMART/HDAC1-associated repressor protein</fullName>
    </alternativeName>
    <alternativeName>
        <fullName evidence="15">SPEN homolog</fullName>
    </alternativeName>
</protein>
<feature type="compositionally biased region" description="Polar residues" evidence="17">
    <location>
        <begin position="2273"/>
        <end position="2288"/>
    </location>
</feature>
<feature type="compositionally biased region" description="Low complexity" evidence="17">
    <location>
        <begin position="703"/>
        <end position="715"/>
    </location>
</feature>
<feature type="compositionally biased region" description="Basic and acidic residues" evidence="17">
    <location>
        <begin position="669"/>
        <end position="692"/>
    </location>
</feature>
<feature type="domain" description="SPOC" evidence="19">
    <location>
        <begin position="2643"/>
        <end position="2802"/>
    </location>
</feature>
<dbReference type="Gene3D" id="2.40.290.10">
    <property type="match status" value="1"/>
</dbReference>
<feature type="domain" description="RRM" evidence="18">
    <location>
        <begin position="380"/>
        <end position="458"/>
    </location>
</feature>
<dbReference type="InterPro" id="IPR034174">
    <property type="entry name" value="SHARP_RRM3"/>
</dbReference>
<evidence type="ECO:0000256" key="3">
    <source>
        <dbReference type="ARBA" id="ARBA00022481"/>
    </source>
</evidence>
<feature type="region of interest" description="Disordered" evidence="17">
    <location>
        <begin position="669"/>
        <end position="805"/>
    </location>
</feature>
<evidence type="ECO:0000256" key="5">
    <source>
        <dbReference type="ARBA" id="ARBA00022884"/>
    </source>
</evidence>
<feature type="compositionally biased region" description="Polar residues" evidence="17">
    <location>
        <begin position="2421"/>
        <end position="2438"/>
    </location>
</feature>
<keyword evidence="8" id="KW-0175">Coiled coil</keyword>
<keyword evidence="4" id="KW-0597">Phosphoprotein</keyword>
<feature type="compositionally biased region" description="Basic and acidic residues" evidence="17">
    <location>
        <begin position="1412"/>
        <end position="1422"/>
    </location>
</feature>